<evidence type="ECO:0000256" key="3">
    <source>
        <dbReference type="ARBA" id="ARBA00022840"/>
    </source>
</evidence>
<dbReference type="GO" id="GO:0005737">
    <property type="term" value="C:cytoplasm"/>
    <property type="evidence" value="ECO:0007669"/>
    <property type="project" value="TreeGrafter"/>
</dbReference>
<dbReference type="InterPro" id="IPR036390">
    <property type="entry name" value="WH_DNA-bd_sf"/>
</dbReference>
<evidence type="ECO:0000259" key="6">
    <source>
        <dbReference type="PROSITE" id="PS51733"/>
    </source>
</evidence>
<comment type="caution">
    <text evidence="7">The sequence shown here is derived from an EMBL/GenBank/DDBJ whole genome shotgun (WGS) entry which is preliminary data.</text>
</comment>
<dbReference type="InterPro" id="IPR030855">
    <property type="entry name" value="Bifunct_BirA"/>
</dbReference>
<evidence type="ECO:0000256" key="1">
    <source>
        <dbReference type="ARBA" id="ARBA00022598"/>
    </source>
</evidence>
<dbReference type="InterPro" id="IPR003142">
    <property type="entry name" value="BPL_C"/>
</dbReference>
<evidence type="ECO:0000256" key="2">
    <source>
        <dbReference type="ARBA" id="ARBA00022741"/>
    </source>
</evidence>
<keyword evidence="3 5" id="KW-0067">ATP-binding</keyword>
<dbReference type="RefSeq" id="WP_281394000.1">
    <property type="nucleotide sequence ID" value="NZ_JACHHB010000007.1"/>
</dbReference>
<evidence type="ECO:0000313" key="8">
    <source>
        <dbReference type="Proteomes" id="UP000551878"/>
    </source>
</evidence>
<dbReference type="InterPro" id="IPR013196">
    <property type="entry name" value="HTH_11"/>
</dbReference>
<dbReference type="Gene3D" id="2.30.30.100">
    <property type="match status" value="1"/>
</dbReference>
<keyword evidence="2 5" id="KW-0547">Nucleotide-binding</keyword>
<keyword evidence="8" id="KW-1185">Reference proteome</keyword>
<dbReference type="Gene3D" id="3.30.930.10">
    <property type="entry name" value="Bira Bifunctional Protein, Domain 2"/>
    <property type="match status" value="1"/>
</dbReference>
<evidence type="ECO:0000313" key="7">
    <source>
        <dbReference type="EMBL" id="MBB5173578.1"/>
    </source>
</evidence>
<keyword evidence="5" id="KW-0678">Repressor</keyword>
<keyword evidence="4 5" id="KW-0092">Biotin</keyword>
<dbReference type="NCBIfam" id="TIGR00121">
    <property type="entry name" value="birA_ligase"/>
    <property type="match status" value="1"/>
</dbReference>
<dbReference type="GO" id="GO:0009249">
    <property type="term" value="P:protein lipoylation"/>
    <property type="evidence" value="ECO:0007669"/>
    <property type="project" value="UniProtKB-ARBA"/>
</dbReference>
<dbReference type="InterPro" id="IPR008988">
    <property type="entry name" value="Transcriptional_repressor_C"/>
</dbReference>
<dbReference type="InterPro" id="IPR036388">
    <property type="entry name" value="WH-like_DNA-bd_sf"/>
</dbReference>
<comment type="caution">
    <text evidence="5">Lacks conserved residue(s) required for the propagation of feature annotation.</text>
</comment>
<name>A0A840QQG1_9BACI</name>
<dbReference type="InterPro" id="IPR004143">
    <property type="entry name" value="BPL_LPL_catalytic"/>
</dbReference>
<dbReference type="InterPro" id="IPR045864">
    <property type="entry name" value="aa-tRNA-synth_II/BPL/LPL"/>
</dbReference>
<keyword evidence="1 5" id="KW-0436">Ligase</keyword>
<dbReference type="AlphaFoldDB" id="A0A840QQG1"/>
<feature type="binding site" evidence="5">
    <location>
        <position position="185"/>
    </location>
    <ligand>
        <name>biotin</name>
        <dbReference type="ChEBI" id="CHEBI:57586"/>
    </ligand>
</feature>
<sequence>MKAKLLQLLLTMSDSYISGQAISEQLGCSRTAIWKHIDALRKEGYKIEAVQNKGYRLVFTPNLLTDHSIQATLATERFGKKVIVRDEVTSTQELAHQFAQEGNEEGTIIVAEQQTAGKGRLGRKWYSPKGTGIWMSIILRPSLAIQEAPQLTLVAAVAVVRAIKNVTGIEASIKWPNDLLINDRKVAGILTEMQADPDRIQSIILGIGMNVLQEEVPEELEEIATSLWKEKGVQVDRTALLAEILKELEWFYDTFLQSGLQFIKPMWEAHARGMGERITARGVNETVTGTALGITDQGVLRILDDKGNEREVYSGDLDFFHTDR</sequence>
<gene>
    <name evidence="5" type="primary">birA</name>
    <name evidence="7" type="ORF">HNQ41_001767</name>
</gene>
<accession>A0A840QQG1</accession>
<feature type="binding site" evidence="5">
    <location>
        <position position="114"/>
    </location>
    <ligand>
        <name>biotin</name>
        <dbReference type="ChEBI" id="CHEBI:57586"/>
    </ligand>
</feature>
<proteinExistence type="inferred from homology"/>
<protein>
    <recommendedName>
        <fullName evidence="5">Bifunctional ligase/repressor BirA</fullName>
    </recommendedName>
    <alternativeName>
        <fullName evidence="5">Biotin--[acetyl-CoA-carboxylase] ligase</fullName>
        <ecNumber evidence="5">6.3.4.15</ecNumber>
    </alternativeName>
    <alternativeName>
        <fullName evidence="5">Biotin--protein ligase</fullName>
    </alternativeName>
    <alternativeName>
        <fullName evidence="5">Biotin-[acetyl-CoA carboxylase] synthetase</fullName>
    </alternativeName>
</protein>
<organism evidence="7 8">
    <name type="scientific">Texcoconibacillus texcoconensis</name>
    <dbReference type="NCBI Taxonomy" id="1095777"/>
    <lineage>
        <taxon>Bacteria</taxon>
        <taxon>Bacillati</taxon>
        <taxon>Bacillota</taxon>
        <taxon>Bacilli</taxon>
        <taxon>Bacillales</taxon>
        <taxon>Bacillaceae</taxon>
        <taxon>Texcoconibacillus</taxon>
    </lineage>
</organism>
<dbReference type="InterPro" id="IPR004408">
    <property type="entry name" value="Biotin_CoA_COase_ligase"/>
</dbReference>
<comment type="catalytic activity">
    <reaction evidence="5">
        <text>biotin + L-lysyl-[protein] + ATP = N(6)-biotinyl-L-lysyl-[protein] + AMP + diphosphate + H(+)</text>
        <dbReference type="Rhea" id="RHEA:11756"/>
        <dbReference type="Rhea" id="RHEA-COMP:9752"/>
        <dbReference type="Rhea" id="RHEA-COMP:10505"/>
        <dbReference type="ChEBI" id="CHEBI:15378"/>
        <dbReference type="ChEBI" id="CHEBI:29969"/>
        <dbReference type="ChEBI" id="CHEBI:30616"/>
        <dbReference type="ChEBI" id="CHEBI:33019"/>
        <dbReference type="ChEBI" id="CHEBI:57586"/>
        <dbReference type="ChEBI" id="CHEBI:83144"/>
        <dbReference type="ChEBI" id="CHEBI:456215"/>
        <dbReference type="EC" id="6.3.4.15"/>
    </reaction>
</comment>
<feature type="domain" description="BPL/LPL catalytic" evidence="6">
    <location>
        <begin position="67"/>
        <end position="256"/>
    </location>
</feature>
<dbReference type="GO" id="GO:0004077">
    <property type="term" value="F:biotin--[biotin carboxyl-carrier protein] ligase activity"/>
    <property type="evidence" value="ECO:0007669"/>
    <property type="project" value="UniProtKB-UniRule"/>
</dbReference>
<evidence type="ECO:0000256" key="4">
    <source>
        <dbReference type="ARBA" id="ARBA00023267"/>
    </source>
</evidence>
<dbReference type="Pfam" id="PF03099">
    <property type="entry name" value="BPL_LplA_LipB"/>
    <property type="match status" value="1"/>
</dbReference>
<dbReference type="SUPFAM" id="SSF55681">
    <property type="entry name" value="Class II aaRS and biotin synthetases"/>
    <property type="match status" value="1"/>
</dbReference>
<dbReference type="GO" id="GO:0005524">
    <property type="term" value="F:ATP binding"/>
    <property type="evidence" value="ECO:0007669"/>
    <property type="project" value="UniProtKB-UniRule"/>
</dbReference>
<keyword evidence="5" id="KW-0804">Transcription</keyword>
<dbReference type="Pfam" id="PF02237">
    <property type="entry name" value="BPL_C"/>
    <property type="match status" value="1"/>
</dbReference>
<dbReference type="HAMAP" id="MF_00978">
    <property type="entry name" value="Bifunct_BirA"/>
    <property type="match status" value="1"/>
</dbReference>
<reference evidence="7 8" key="1">
    <citation type="submission" date="2020-08" db="EMBL/GenBank/DDBJ databases">
        <title>Genomic Encyclopedia of Type Strains, Phase IV (KMG-IV): sequencing the most valuable type-strain genomes for metagenomic binning, comparative biology and taxonomic classification.</title>
        <authorList>
            <person name="Goeker M."/>
        </authorList>
    </citation>
    <scope>NUCLEOTIDE SEQUENCE [LARGE SCALE GENOMIC DNA]</scope>
    <source>
        <strain evidence="7 8">DSM 24696</strain>
    </source>
</reference>
<evidence type="ECO:0000256" key="5">
    <source>
        <dbReference type="HAMAP-Rule" id="MF_00978"/>
    </source>
</evidence>
<dbReference type="GO" id="GO:0003677">
    <property type="term" value="F:DNA binding"/>
    <property type="evidence" value="ECO:0007669"/>
    <property type="project" value="UniProtKB-UniRule"/>
</dbReference>
<keyword evidence="5" id="KW-0238">DNA-binding</keyword>
<dbReference type="Gene3D" id="1.10.10.10">
    <property type="entry name" value="Winged helix-like DNA-binding domain superfamily/Winged helix DNA-binding domain"/>
    <property type="match status" value="1"/>
</dbReference>
<dbReference type="PANTHER" id="PTHR12835:SF5">
    <property type="entry name" value="BIOTIN--PROTEIN LIGASE"/>
    <property type="match status" value="1"/>
</dbReference>
<comment type="function">
    <text evidence="5">Acts both as a biotin--[acetyl-CoA-carboxylase] ligase and a repressor.</text>
</comment>
<dbReference type="SUPFAM" id="SSF46785">
    <property type="entry name" value="Winged helix' DNA-binding domain"/>
    <property type="match status" value="1"/>
</dbReference>
<dbReference type="EMBL" id="JACHHB010000007">
    <property type="protein sequence ID" value="MBB5173578.1"/>
    <property type="molecule type" value="Genomic_DNA"/>
</dbReference>
<dbReference type="SUPFAM" id="SSF50037">
    <property type="entry name" value="C-terminal domain of transcriptional repressors"/>
    <property type="match status" value="1"/>
</dbReference>
<feature type="DNA-binding region" description="H-T-H motif" evidence="5">
    <location>
        <begin position="19"/>
        <end position="38"/>
    </location>
</feature>
<dbReference type="GO" id="GO:0006355">
    <property type="term" value="P:regulation of DNA-templated transcription"/>
    <property type="evidence" value="ECO:0007669"/>
    <property type="project" value="UniProtKB-UniRule"/>
</dbReference>
<dbReference type="Proteomes" id="UP000551878">
    <property type="component" value="Unassembled WGS sequence"/>
</dbReference>
<comment type="similarity">
    <text evidence="5">Belongs to the biotin--protein ligase family.</text>
</comment>
<dbReference type="EC" id="6.3.4.15" evidence="5"/>
<keyword evidence="5" id="KW-0805">Transcription regulation</keyword>
<dbReference type="Pfam" id="PF08279">
    <property type="entry name" value="HTH_11"/>
    <property type="match status" value="1"/>
</dbReference>
<dbReference type="GO" id="GO:0016740">
    <property type="term" value="F:transferase activity"/>
    <property type="evidence" value="ECO:0007669"/>
    <property type="project" value="UniProtKB-ARBA"/>
</dbReference>
<dbReference type="PANTHER" id="PTHR12835">
    <property type="entry name" value="BIOTIN PROTEIN LIGASE"/>
    <property type="match status" value="1"/>
</dbReference>
<dbReference type="PROSITE" id="PS51733">
    <property type="entry name" value="BPL_LPL_CATALYTIC"/>
    <property type="match status" value="1"/>
</dbReference>
<dbReference type="CDD" id="cd16442">
    <property type="entry name" value="BPL"/>
    <property type="match status" value="1"/>
</dbReference>